<dbReference type="PANTHER" id="PTHR31696">
    <property type="entry name" value="PROTEIN MIZU-KUSSEI 1"/>
    <property type="match status" value="1"/>
</dbReference>
<keyword evidence="3" id="KW-1185">Reference proteome</keyword>
<dbReference type="PANTHER" id="PTHR31696:SF4">
    <property type="entry name" value="OS08G0171800 PROTEIN"/>
    <property type="match status" value="1"/>
</dbReference>
<feature type="region of interest" description="Disordered" evidence="1">
    <location>
        <begin position="1"/>
        <end position="32"/>
    </location>
</feature>
<proteinExistence type="predicted"/>
<dbReference type="InterPro" id="IPR006460">
    <property type="entry name" value="MIZ1-like_pln"/>
</dbReference>
<evidence type="ECO:0000256" key="1">
    <source>
        <dbReference type="SAM" id="MobiDB-lite"/>
    </source>
</evidence>
<organism evidence="2 3">
    <name type="scientific">Forsythia ovata</name>
    <dbReference type="NCBI Taxonomy" id="205694"/>
    <lineage>
        <taxon>Eukaryota</taxon>
        <taxon>Viridiplantae</taxon>
        <taxon>Streptophyta</taxon>
        <taxon>Embryophyta</taxon>
        <taxon>Tracheophyta</taxon>
        <taxon>Spermatophyta</taxon>
        <taxon>Magnoliopsida</taxon>
        <taxon>eudicotyledons</taxon>
        <taxon>Gunneridae</taxon>
        <taxon>Pentapetalae</taxon>
        <taxon>asterids</taxon>
        <taxon>lamiids</taxon>
        <taxon>Lamiales</taxon>
        <taxon>Oleaceae</taxon>
        <taxon>Forsythieae</taxon>
        <taxon>Forsythia</taxon>
    </lineage>
</organism>
<reference evidence="3" key="1">
    <citation type="submission" date="2024-07" db="EMBL/GenBank/DDBJ databases">
        <title>Two chromosome-level genome assemblies of Korean endemic species Abeliophyllum distichum and Forsythia ovata (Oleaceae).</title>
        <authorList>
            <person name="Jang H."/>
        </authorList>
    </citation>
    <scope>NUCLEOTIDE SEQUENCE [LARGE SCALE GENOMIC DNA]</scope>
</reference>
<sequence length="116" mass="12789">MADLSPVKGLESSPSAVSPPHPPPAQSLSLVQPSTKKKCKAVKVFRLFRSVFRSFPIMTPAACKFSFLPGGNLPDTLSAVDNRITGKLFGYRKGRVSLSIQETSGTCWRWWWSCQC</sequence>
<dbReference type="Proteomes" id="UP001604277">
    <property type="component" value="Unassembled WGS sequence"/>
</dbReference>
<dbReference type="EMBL" id="JBFOLJ010000008">
    <property type="protein sequence ID" value="KAL2516467.1"/>
    <property type="molecule type" value="Genomic_DNA"/>
</dbReference>
<name>A0ABD1TUR5_9LAMI</name>
<accession>A0ABD1TUR5</accession>
<comment type="caution">
    <text evidence="2">The sequence shown here is derived from an EMBL/GenBank/DDBJ whole genome shotgun (WGS) entry which is preliminary data.</text>
</comment>
<evidence type="ECO:0000313" key="3">
    <source>
        <dbReference type="Proteomes" id="UP001604277"/>
    </source>
</evidence>
<gene>
    <name evidence="2" type="ORF">Fot_30438</name>
</gene>
<protein>
    <submittedName>
        <fullName evidence="2">Uncharacterized protein</fullName>
    </submittedName>
</protein>
<dbReference type="AlphaFoldDB" id="A0ABD1TUR5"/>
<evidence type="ECO:0000313" key="2">
    <source>
        <dbReference type="EMBL" id="KAL2516467.1"/>
    </source>
</evidence>